<evidence type="ECO:0008006" key="3">
    <source>
        <dbReference type="Google" id="ProtNLM"/>
    </source>
</evidence>
<dbReference type="AlphaFoldDB" id="A0A7J6UZH3"/>
<name>A0A7J6UZH3_THATH</name>
<evidence type="ECO:0000313" key="1">
    <source>
        <dbReference type="EMBL" id="KAF5178039.1"/>
    </source>
</evidence>
<evidence type="ECO:0000313" key="2">
    <source>
        <dbReference type="Proteomes" id="UP000554482"/>
    </source>
</evidence>
<organism evidence="1 2">
    <name type="scientific">Thalictrum thalictroides</name>
    <name type="common">Rue-anemone</name>
    <name type="synonym">Anemone thalictroides</name>
    <dbReference type="NCBI Taxonomy" id="46969"/>
    <lineage>
        <taxon>Eukaryota</taxon>
        <taxon>Viridiplantae</taxon>
        <taxon>Streptophyta</taxon>
        <taxon>Embryophyta</taxon>
        <taxon>Tracheophyta</taxon>
        <taxon>Spermatophyta</taxon>
        <taxon>Magnoliopsida</taxon>
        <taxon>Ranunculales</taxon>
        <taxon>Ranunculaceae</taxon>
        <taxon>Thalictroideae</taxon>
        <taxon>Thalictrum</taxon>
    </lineage>
</organism>
<gene>
    <name evidence="1" type="ORF">FRX31_032374</name>
</gene>
<dbReference type="EMBL" id="JABWDY010040549">
    <property type="protein sequence ID" value="KAF5178039.1"/>
    <property type="molecule type" value="Genomic_DNA"/>
</dbReference>
<dbReference type="OrthoDB" id="591557at2759"/>
<protein>
    <recommendedName>
        <fullName evidence="3">F-box protein</fullName>
    </recommendedName>
</protein>
<sequence length="152" mass="17671">MKENGFREMLPPAAGHTNTLGVLEEKLCFLCRHRGGIIDIWVMKTYNISDSWYKLFSIGKNVPPFANHPSNRLTRVLCFAQSGKVVLRHGKKLLVYDPKDETFTYLNYKGVYWNNIRTIVSYFARPVPLKSGTYLRSVRTSEKVTQKRRREV</sequence>
<proteinExistence type="predicted"/>
<keyword evidence="2" id="KW-1185">Reference proteome</keyword>
<reference evidence="1 2" key="1">
    <citation type="submission" date="2020-06" db="EMBL/GenBank/DDBJ databases">
        <title>Transcriptomic and genomic resources for Thalictrum thalictroides and T. hernandezii: Facilitating candidate gene discovery in an emerging model plant lineage.</title>
        <authorList>
            <person name="Arias T."/>
            <person name="Riano-Pachon D.M."/>
            <person name="Di Stilio V.S."/>
        </authorList>
    </citation>
    <scope>NUCLEOTIDE SEQUENCE [LARGE SCALE GENOMIC DNA]</scope>
    <source>
        <strain evidence="2">cv. WT478/WT964</strain>
        <tissue evidence="1">Leaves</tissue>
    </source>
</reference>
<accession>A0A7J6UZH3</accession>
<dbReference type="Proteomes" id="UP000554482">
    <property type="component" value="Unassembled WGS sequence"/>
</dbReference>
<comment type="caution">
    <text evidence="1">The sequence shown here is derived from an EMBL/GenBank/DDBJ whole genome shotgun (WGS) entry which is preliminary data.</text>
</comment>